<dbReference type="InterPro" id="IPR010989">
    <property type="entry name" value="SNARE"/>
</dbReference>
<protein>
    <submittedName>
        <fullName evidence="10">t-SNARE</fullName>
    </submittedName>
</protein>
<evidence type="ECO:0000256" key="5">
    <source>
        <dbReference type="ARBA" id="ARBA00023136"/>
    </source>
</evidence>
<organism evidence="10 11">
    <name type="scientific">Schizopora paradoxa</name>
    <dbReference type="NCBI Taxonomy" id="27342"/>
    <lineage>
        <taxon>Eukaryota</taxon>
        <taxon>Fungi</taxon>
        <taxon>Dikarya</taxon>
        <taxon>Basidiomycota</taxon>
        <taxon>Agaricomycotina</taxon>
        <taxon>Agaricomycetes</taxon>
        <taxon>Hymenochaetales</taxon>
        <taxon>Schizoporaceae</taxon>
        <taxon>Schizopora</taxon>
    </lineage>
</organism>
<evidence type="ECO:0000256" key="7">
    <source>
        <dbReference type="SAM" id="MobiDB-lite"/>
    </source>
</evidence>
<dbReference type="PANTHER" id="PTHR19957">
    <property type="entry name" value="SYNTAXIN"/>
    <property type="match status" value="1"/>
</dbReference>
<dbReference type="Gene3D" id="1.20.58.70">
    <property type="match status" value="1"/>
</dbReference>
<evidence type="ECO:0000313" key="10">
    <source>
        <dbReference type="EMBL" id="KLO12639.1"/>
    </source>
</evidence>
<dbReference type="PANTHER" id="PTHR19957:SF307">
    <property type="entry name" value="PROTEIN SSO1-RELATED"/>
    <property type="match status" value="1"/>
</dbReference>
<feature type="compositionally biased region" description="Polar residues" evidence="7">
    <location>
        <begin position="22"/>
        <end position="38"/>
    </location>
</feature>
<dbReference type="PROSITE" id="PS50192">
    <property type="entry name" value="T_SNARE"/>
    <property type="match status" value="1"/>
</dbReference>
<gene>
    <name evidence="10" type="ORF">SCHPADRAFT_409962</name>
</gene>
<evidence type="ECO:0000256" key="3">
    <source>
        <dbReference type="ARBA" id="ARBA00022692"/>
    </source>
</evidence>
<evidence type="ECO:0000259" key="9">
    <source>
        <dbReference type="PROSITE" id="PS50192"/>
    </source>
</evidence>
<dbReference type="Pfam" id="PF05739">
    <property type="entry name" value="SNARE"/>
    <property type="match status" value="1"/>
</dbReference>
<dbReference type="GO" id="GO:0006887">
    <property type="term" value="P:exocytosis"/>
    <property type="evidence" value="ECO:0007669"/>
    <property type="project" value="TreeGrafter"/>
</dbReference>
<comment type="subcellular location">
    <subcellularLocation>
        <location evidence="1">Membrane</location>
        <topology evidence="1">Single-pass type IV membrane protein</topology>
    </subcellularLocation>
</comment>
<dbReference type="CDD" id="cd15849">
    <property type="entry name" value="SNARE_Sso1"/>
    <property type="match status" value="1"/>
</dbReference>
<dbReference type="GO" id="GO:0012505">
    <property type="term" value="C:endomembrane system"/>
    <property type="evidence" value="ECO:0007669"/>
    <property type="project" value="TreeGrafter"/>
</dbReference>
<dbReference type="GO" id="GO:0048278">
    <property type="term" value="P:vesicle docking"/>
    <property type="evidence" value="ECO:0007669"/>
    <property type="project" value="TreeGrafter"/>
</dbReference>
<dbReference type="GO" id="GO:0006906">
    <property type="term" value="P:vesicle fusion"/>
    <property type="evidence" value="ECO:0007669"/>
    <property type="project" value="TreeGrafter"/>
</dbReference>
<dbReference type="Pfam" id="PF00804">
    <property type="entry name" value="Syntaxin"/>
    <property type="match status" value="1"/>
</dbReference>
<dbReference type="STRING" id="27342.A0A0H2RL96"/>
<dbReference type="GO" id="GO:0031201">
    <property type="term" value="C:SNARE complex"/>
    <property type="evidence" value="ECO:0007669"/>
    <property type="project" value="TreeGrafter"/>
</dbReference>
<sequence>MARDRLAAMRGGSNYTGGYDTIDNSTPELRSQYPSYRTQRNESYEMSSTANNGYGKSEYGNTGGDSFFDKKVEIEREIASYDGRIDQIGNLRAQLSNSVELNDPKRDEVTQLTGKMRKQAENIKYSIQDWSRQNRDPNLRPQIELVKEKFRTAIERFQDEERRSREKYNQTIKRQVKIVNPGISPDDLEKCVEMSAEGQQIFAQASLGNQQLEARGAYRNAQQRREDVQQIADTLRELAQLFSDLKMMVDEQDDQIHHASDNVEDTERNLQEAGVQLDKARNSAKAARRKRWWCFWICVIILIIIAVIVAIVVVTNNKK</sequence>
<feature type="transmembrane region" description="Helical" evidence="8">
    <location>
        <begin position="293"/>
        <end position="314"/>
    </location>
</feature>
<dbReference type="AlphaFoldDB" id="A0A0H2RL96"/>
<feature type="domain" description="T-SNARE coiled-coil homology" evidence="9">
    <location>
        <begin position="218"/>
        <end position="280"/>
    </location>
</feature>
<evidence type="ECO:0000256" key="1">
    <source>
        <dbReference type="ARBA" id="ARBA00004211"/>
    </source>
</evidence>
<dbReference type="SMART" id="SM00397">
    <property type="entry name" value="t_SNARE"/>
    <property type="match status" value="1"/>
</dbReference>
<evidence type="ECO:0000256" key="2">
    <source>
        <dbReference type="ARBA" id="ARBA00009063"/>
    </source>
</evidence>
<reference evidence="10 11" key="1">
    <citation type="submission" date="2015-04" db="EMBL/GenBank/DDBJ databases">
        <title>Complete genome sequence of Schizopora paradoxa KUC8140, a cosmopolitan wood degrader in East Asia.</title>
        <authorList>
            <consortium name="DOE Joint Genome Institute"/>
            <person name="Min B."/>
            <person name="Park H."/>
            <person name="Jang Y."/>
            <person name="Kim J.-J."/>
            <person name="Kim K.H."/>
            <person name="Pangilinan J."/>
            <person name="Lipzen A."/>
            <person name="Riley R."/>
            <person name="Grigoriev I.V."/>
            <person name="Spatafora J.W."/>
            <person name="Choi I.-G."/>
        </authorList>
    </citation>
    <scope>NUCLEOTIDE SEQUENCE [LARGE SCALE GENOMIC DNA]</scope>
    <source>
        <strain evidence="10 11">KUC8140</strain>
    </source>
</reference>
<dbReference type="GO" id="GO:0006886">
    <property type="term" value="P:intracellular protein transport"/>
    <property type="evidence" value="ECO:0007669"/>
    <property type="project" value="TreeGrafter"/>
</dbReference>
<dbReference type="GO" id="GO:0000149">
    <property type="term" value="F:SNARE binding"/>
    <property type="evidence" value="ECO:0007669"/>
    <property type="project" value="TreeGrafter"/>
</dbReference>
<dbReference type="GO" id="GO:0005886">
    <property type="term" value="C:plasma membrane"/>
    <property type="evidence" value="ECO:0007669"/>
    <property type="project" value="TreeGrafter"/>
</dbReference>
<comment type="similarity">
    <text evidence="2">Belongs to the syntaxin family.</text>
</comment>
<keyword evidence="5 8" id="KW-0472">Membrane</keyword>
<dbReference type="InterPro" id="IPR045242">
    <property type="entry name" value="Syntaxin"/>
</dbReference>
<dbReference type="Gene3D" id="1.20.5.110">
    <property type="match status" value="1"/>
</dbReference>
<dbReference type="InParanoid" id="A0A0H2RL96"/>
<proteinExistence type="inferred from homology"/>
<dbReference type="Proteomes" id="UP000053477">
    <property type="component" value="Unassembled WGS sequence"/>
</dbReference>
<dbReference type="InterPro" id="IPR000727">
    <property type="entry name" value="T_SNARE_dom"/>
</dbReference>
<feature type="region of interest" description="Disordered" evidence="7">
    <location>
        <begin position="1"/>
        <end position="62"/>
    </location>
</feature>
<dbReference type="OrthoDB" id="10255013at2759"/>
<evidence type="ECO:0000256" key="4">
    <source>
        <dbReference type="ARBA" id="ARBA00022989"/>
    </source>
</evidence>
<keyword evidence="3 8" id="KW-0812">Transmembrane</keyword>
<evidence type="ECO:0000313" key="11">
    <source>
        <dbReference type="Proteomes" id="UP000053477"/>
    </source>
</evidence>
<evidence type="ECO:0000256" key="8">
    <source>
        <dbReference type="SAM" id="Phobius"/>
    </source>
</evidence>
<dbReference type="EMBL" id="KQ085974">
    <property type="protein sequence ID" value="KLO12639.1"/>
    <property type="molecule type" value="Genomic_DNA"/>
</dbReference>
<dbReference type="SUPFAM" id="SSF47661">
    <property type="entry name" value="t-snare proteins"/>
    <property type="match status" value="1"/>
</dbReference>
<dbReference type="FunCoup" id="A0A0H2RL96">
    <property type="interactions" value="209"/>
</dbReference>
<name>A0A0H2RL96_9AGAM</name>
<keyword evidence="11" id="KW-1185">Reference proteome</keyword>
<dbReference type="GO" id="GO:0005484">
    <property type="term" value="F:SNAP receptor activity"/>
    <property type="evidence" value="ECO:0007669"/>
    <property type="project" value="TreeGrafter"/>
</dbReference>
<accession>A0A0H2RL96</accession>
<dbReference type="InterPro" id="IPR006011">
    <property type="entry name" value="Syntaxin_N"/>
</dbReference>
<evidence type="ECO:0000256" key="6">
    <source>
        <dbReference type="SAM" id="Coils"/>
    </source>
</evidence>
<feature type="coiled-coil region" evidence="6">
    <location>
        <begin position="218"/>
        <end position="290"/>
    </location>
</feature>
<keyword evidence="6" id="KW-0175">Coiled coil</keyword>
<feature type="compositionally biased region" description="Polar residues" evidence="7">
    <location>
        <begin position="44"/>
        <end position="54"/>
    </location>
</feature>
<keyword evidence="4 8" id="KW-1133">Transmembrane helix</keyword>
<dbReference type="SMART" id="SM00503">
    <property type="entry name" value="SynN"/>
    <property type="match status" value="1"/>
</dbReference>